<evidence type="ECO:0000256" key="1">
    <source>
        <dbReference type="ARBA" id="ARBA00010515"/>
    </source>
</evidence>
<proteinExistence type="inferred from homology"/>
<dbReference type="PROSITE" id="PS01174">
    <property type="entry name" value="LIPASE_GDXG_SER"/>
    <property type="match status" value="1"/>
</dbReference>
<dbReference type="EMBL" id="CAEZSR010000181">
    <property type="protein sequence ID" value="CAB4585102.1"/>
    <property type="molecule type" value="Genomic_DNA"/>
</dbReference>
<comment type="similarity">
    <text evidence="1">Belongs to the 'GDXG' lipolytic enzyme family.</text>
</comment>
<dbReference type="PROSITE" id="PS01173">
    <property type="entry name" value="LIPASE_GDXG_HIS"/>
    <property type="match status" value="1"/>
</dbReference>
<dbReference type="PANTHER" id="PTHR48081">
    <property type="entry name" value="AB HYDROLASE SUPERFAMILY PROTEIN C4A8.06C"/>
    <property type="match status" value="1"/>
</dbReference>
<dbReference type="Pfam" id="PF07859">
    <property type="entry name" value="Abhydrolase_3"/>
    <property type="match status" value="1"/>
</dbReference>
<dbReference type="PANTHER" id="PTHR48081:SF30">
    <property type="entry name" value="ACETYL-HYDROLASE LIPR-RELATED"/>
    <property type="match status" value="1"/>
</dbReference>
<dbReference type="GO" id="GO:0004806">
    <property type="term" value="F:triacylglycerol lipase activity"/>
    <property type="evidence" value="ECO:0007669"/>
    <property type="project" value="TreeGrafter"/>
</dbReference>
<evidence type="ECO:0000259" key="3">
    <source>
        <dbReference type="Pfam" id="PF07859"/>
    </source>
</evidence>
<protein>
    <submittedName>
        <fullName evidence="4">Unannotated protein</fullName>
    </submittedName>
</protein>
<dbReference type="Gene3D" id="3.40.50.1820">
    <property type="entry name" value="alpha/beta hydrolase"/>
    <property type="match status" value="1"/>
</dbReference>
<gene>
    <name evidence="4" type="ORF">UFOPK1493_03348</name>
</gene>
<dbReference type="AlphaFoldDB" id="A0A6J6F837"/>
<reference evidence="4" key="1">
    <citation type="submission" date="2020-05" db="EMBL/GenBank/DDBJ databases">
        <authorList>
            <person name="Chiriac C."/>
            <person name="Salcher M."/>
            <person name="Ghai R."/>
            <person name="Kavagutti S V."/>
        </authorList>
    </citation>
    <scope>NUCLEOTIDE SEQUENCE</scope>
</reference>
<feature type="domain" description="Alpha/beta hydrolase fold-3" evidence="3">
    <location>
        <begin position="78"/>
        <end position="279"/>
    </location>
</feature>
<dbReference type="InterPro" id="IPR013094">
    <property type="entry name" value="AB_hydrolase_3"/>
</dbReference>
<organism evidence="4">
    <name type="scientific">freshwater metagenome</name>
    <dbReference type="NCBI Taxonomy" id="449393"/>
    <lineage>
        <taxon>unclassified sequences</taxon>
        <taxon>metagenomes</taxon>
        <taxon>ecological metagenomes</taxon>
    </lineage>
</organism>
<dbReference type="InterPro" id="IPR002168">
    <property type="entry name" value="Lipase_GDXG_HIS_AS"/>
</dbReference>
<dbReference type="SUPFAM" id="SSF53474">
    <property type="entry name" value="alpha/beta-Hydrolases"/>
    <property type="match status" value="1"/>
</dbReference>
<name>A0A6J6F837_9ZZZZ</name>
<accession>A0A6J6F837</accession>
<evidence type="ECO:0000313" key="4">
    <source>
        <dbReference type="EMBL" id="CAB4585102.1"/>
    </source>
</evidence>
<dbReference type="InterPro" id="IPR033140">
    <property type="entry name" value="Lipase_GDXG_put_SER_AS"/>
</dbReference>
<evidence type="ECO:0000256" key="2">
    <source>
        <dbReference type="ARBA" id="ARBA00022801"/>
    </source>
</evidence>
<dbReference type="InterPro" id="IPR050300">
    <property type="entry name" value="GDXG_lipolytic_enzyme"/>
</dbReference>
<keyword evidence="2" id="KW-0378">Hydrolase</keyword>
<dbReference type="InterPro" id="IPR029058">
    <property type="entry name" value="AB_hydrolase_fold"/>
</dbReference>
<sequence>MASPQAEALKQMMRDFRAAAIGTADAPPPTVEEQRAGAAAGMEVMGVMPEGVTTTETTLAGLFALDQRPDGGLDDRVVLYLHGGGYVVLSPRTHAKLTAGIAKAAGCRVVSVDYRLAPEHPHPAAVTDGLAAYRALLDEGYAPHQIAISGDSAGGGLTVATLVAARDAGVPQPACAVPLSPWVDLEGTGESMDTKAEADMVVGRDGLKLMGDMFVAGGDIRDPLAAPLYADLRGIAPLYVQVGGDETLLDDSTRLIAKAAAAGVEVRLDVFPEMQHVFQTCLGMIPEADDAIARIGQYLRTKLAID</sequence>